<evidence type="ECO:0008006" key="4">
    <source>
        <dbReference type="Google" id="ProtNLM"/>
    </source>
</evidence>
<dbReference type="Proteomes" id="UP001205566">
    <property type="component" value="Unassembled WGS sequence"/>
</dbReference>
<evidence type="ECO:0000313" key="3">
    <source>
        <dbReference type="Proteomes" id="UP001205566"/>
    </source>
</evidence>
<keyword evidence="3" id="KW-1185">Reference proteome</keyword>
<keyword evidence="1" id="KW-0812">Transmembrane</keyword>
<accession>A0ABT1NYZ9</accession>
<name>A0ABT1NYZ9_9GAMM</name>
<feature type="transmembrane region" description="Helical" evidence="1">
    <location>
        <begin position="60"/>
        <end position="79"/>
    </location>
</feature>
<dbReference type="EMBL" id="JACASI010000015">
    <property type="protein sequence ID" value="MCQ3829106.1"/>
    <property type="molecule type" value="Genomic_DNA"/>
</dbReference>
<evidence type="ECO:0000313" key="2">
    <source>
        <dbReference type="EMBL" id="MCQ3829106.1"/>
    </source>
</evidence>
<comment type="caution">
    <text evidence="2">The sequence shown here is derived from an EMBL/GenBank/DDBJ whole genome shotgun (WGS) entry which is preliminary data.</text>
</comment>
<feature type="transmembrane region" description="Helical" evidence="1">
    <location>
        <begin position="37"/>
        <end position="53"/>
    </location>
</feature>
<reference evidence="2" key="1">
    <citation type="thesis" date="2020" institute="Technische Universitat Dresden" country="Dresden, Germany">
        <title>The Agarolytic System of Microbulbifer elongatus PORT2, Isolated from Batu Karas, Pangandaran West Java Indonesia.</title>
        <authorList>
            <person name="Anggraeni S.R."/>
        </authorList>
    </citation>
    <scope>NUCLEOTIDE SEQUENCE</scope>
    <source>
        <strain evidence="2">PORT2</strain>
    </source>
</reference>
<keyword evidence="1" id="KW-0472">Membrane</keyword>
<proteinExistence type="predicted"/>
<organism evidence="2 3">
    <name type="scientific">Microbulbifer elongatus</name>
    <dbReference type="NCBI Taxonomy" id="86173"/>
    <lineage>
        <taxon>Bacteria</taxon>
        <taxon>Pseudomonadati</taxon>
        <taxon>Pseudomonadota</taxon>
        <taxon>Gammaproteobacteria</taxon>
        <taxon>Cellvibrionales</taxon>
        <taxon>Microbulbiferaceae</taxon>
        <taxon>Microbulbifer</taxon>
    </lineage>
</organism>
<protein>
    <recommendedName>
        <fullName evidence="4">DUF3325 domain-containing protein</fullName>
    </recommendedName>
</protein>
<evidence type="ECO:0000256" key="1">
    <source>
        <dbReference type="SAM" id="Phobius"/>
    </source>
</evidence>
<sequence length="90" mass="10228">MLILLTTSLIAGATLLYLCHRHQGWLMQPLSGSWRWLGWFLVAGTLALACWVYPINTAILAWMVGLMLLWGALPFVPLIRQRQQGGEHER</sequence>
<keyword evidence="1" id="KW-1133">Transmembrane helix</keyword>
<gene>
    <name evidence="2" type="ORF">HXX02_06590</name>
</gene>
<dbReference type="RefSeq" id="WP_255873992.1">
    <property type="nucleotide sequence ID" value="NZ_JACASI010000015.1"/>
</dbReference>